<accession>A0ACB9ZDQ2</accession>
<organism evidence="1 2">
    <name type="scientific">Hypoxylon rubiginosum</name>
    <dbReference type="NCBI Taxonomy" id="110542"/>
    <lineage>
        <taxon>Eukaryota</taxon>
        <taxon>Fungi</taxon>
        <taxon>Dikarya</taxon>
        <taxon>Ascomycota</taxon>
        <taxon>Pezizomycotina</taxon>
        <taxon>Sordariomycetes</taxon>
        <taxon>Xylariomycetidae</taxon>
        <taxon>Xylariales</taxon>
        <taxon>Hypoxylaceae</taxon>
        <taxon>Hypoxylon</taxon>
    </lineage>
</organism>
<keyword evidence="1" id="KW-0808">Transferase</keyword>
<dbReference type="EMBL" id="MU393430">
    <property type="protein sequence ID" value="KAI4869486.1"/>
    <property type="molecule type" value="Genomic_DNA"/>
</dbReference>
<sequence length="410" mass="46000">MAPIDIASAIAPTNIGAVPKLLSEVTSAGDALSKAGEDSVAARRELLVKVRELTRALETPREIMIQQVWAQASREHPDNECQLVELQPTNVMAISFGVQSGVWTAMANNGDGPQKVVDLAKQLGIQEELLQRMMRHIAASGYIDMTAPDEYTPNSFSKSLALAVMSGAYHTVPPILNPPFLHAHDWLKDRGYTCPIDNFDTPYQNFNDHMYGYLLGRSGWMDEGFNPVKERLFDGFDAANKDAVLLVDIAGGFGHYTEGFLSKFPDAPGRLILQDLPPVLGQIQQLHPRIEKMEYDFFTEQPVKGARAYYTHFVLHDWPDEEAVKIASRVREAMKPGYSRFLIYKHVVPFMGQDYEQTALDLIMMTNFGAKERSPAQWSELLEKRCGLKIVKIWTPINGIESIVECERLE</sequence>
<evidence type="ECO:0000313" key="2">
    <source>
        <dbReference type="Proteomes" id="UP001497700"/>
    </source>
</evidence>
<evidence type="ECO:0000313" key="1">
    <source>
        <dbReference type="EMBL" id="KAI4869486.1"/>
    </source>
</evidence>
<comment type="caution">
    <text evidence="1">The sequence shown here is derived from an EMBL/GenBank/DDBJ whole genome shotgun (WGS) entry which is preliminary data.</text>
</comment>
<gene>
    <name evidence="1" type="ORF">F4820DRAFT_444083</name>
</gene>
<name>A0ACB9ZDQ2_9PEZI</name>
<protein>
    <submittedName>
        <fullName evidence="1">S-adenosyl-L-methionine-dependent methyltransferase</fullName>
    </submittedName>
</protein>
<proteinExistence type="predicted"/>
<reference evidence="1 2" key="1">
    <citation type="journal article" date="2022" name="New Phytol.">
        <title>Ecological generalism drives hyperdiversity of secondary metabolite gene clusters in xylarialean endophytes.</title>
        <authorList>
            <person name="Franco M.E.E."/>
            <person name="Wisecaver J.H."/>
            <person name="Arnold A.E."/>
            <person name="Ju Y.M."/>
            <person name="Slot J.C."/>
            <person name="Ahrendt S."/>
            <person name="Moore L.P."/>
            <person name="Eastman K.E."/>
            <person name="Scott K."/>
            <person name="Konkel Z."/>
            <person name="Mondo S.J."/>
            <person name="Kuo A."/>
            <person name="Hayes R.D."/>
            <person name="Haridas S."/>
            <person name="Andreopoulos B."/>
            <person name="Riley R."/>
            <person name="LaButti K."/>
            <person name="Pangilinan J."/>
            <person name="Lipzen A."/>
            <person name="Amirebrahimi M."/>
            <person name="Yan J."/>
            <person name="Adam C."/>
            <person name="Keymanesh K."/>
            <person name="Ng V."/>
            <person name="Louie K."/>
            <person name="Northen T."/>
            <person name="Drula E."/>
            <person name="Henrissat B."/>
            <person name="Hsieh H.M."/>
            <person name="Youens-Clark K."/>
            <person name="Lutzoni F."/>
            <person name="Miadlikowska J."/>
            <person name="Eastwood D.C."/>
            <person name="Hamelin R.C."/>
            <person name="Grigoriev I.V."/>
            <person name="U'Ren J.M."/>
        </authorList>
    </citation>
    <scope>NUCLEOTIDE SEQUENCE [LARGE SCALE GENOMIC DNA]</scope>
    <source>
        <strain evidence="1 2">CBS 119005</strain>
    </source>
</reference>
<keyword evidence="2" id="KW-1185">Reference proteome</keyword>
<keyword evidence="1" id="KW-0489">Methyltransferase</keyword>
<dbReference type="Proteomes" id="UP001497700">
    <property type="component" value="Unassembled WGS sequence"/>
</dbReference>